<dbReference type="EMBL" id="LNVX01000448">
    <property type="protein sequence ID" value="OEG70169.1"/>
    <property type="molecule type" value="Genomic_DNA"/>
</dbReference>
<dbReference type="NCBIfam" id="NF003819">
    <property type="entry name" value="PRK05412.1"/>
    <property type="match status" value="1"/>
</dbReference>
<comment type="similarity">
    <text evidence="2 3">Belongs to the YajQ family.</text>
</comment>
<dbReference type="Pfam" id="PF04461">
    <property type="entry name" value="YajQ"/>
    <property type="match status" value="1"/>
</dbReference>
<dbReference type="SUPFAM" id="SSF89963">
    <property type="entry name" value="YajQ-like"/>
    <property type="match status" value="2"/>
</dbReference>
<sequence length="165" mass="18993">MADKFSFDIVSEVNMMEVDNAVNQARKELANRFDFKDSKSSIELNKNEKKITLIADNEYKIKALKDILEGRFAKRNVSIKSLDYKAQENAFEGYIRQTAEIISGLSSDRTKELSKLIRDSKMKVQTQIDGAKIKVISSKKDDLQLVITYLKQLSFPLPLQFTNYR</sequence>
<dbReference type="Gene3D" id="3.30.70.860">
    <property type="match status" value="1"/>
</dbReference>
<dbReference type="CDD" id="cd11740">
    <property type="entry name" value="YajQ_like"/>
    <property type="match status" value="1"/>
</dbReference>
<reference evidence="4 5" key="1">
    <citation type="submission" date="2015-11" db="EMBL/GenBank/DDBJ databases">
        <title>Evidence for parallel genomic evolution in an endosymbiosis of termite gut flagellates.</title>
        <authorList>
            <person name="Zheng H."/>
        </authorList>
    </citation>
    <scope>NUCLEOTIDE SEQUENCE [LARGE SCALE GENOMIC DNA]</scope>
    <source>
        <strain evidence="4 5">CET450</strain>
    </source>
</reference>
<organism evidence="4 5">
    <name type="scientific">Endomicrobium trichonymphae</name>
    <dbReference type="NCBI Taxonomy" id="1408204"/>
    <lineage>
        <taxon>Bacteria</taxon>
        <taxon>Pseudomonadati</taxon>
        <taxon>Elusimicrobiota</taxon>
        <taxon>Endomicrobiia</taxon>
        <taxon>Endomicrobiales</taxon>
        <taxon>Endomicrobiaceae</taxon>
        <taxon>Candidatus Endomicrobiellum</taxon>
    </lineage>
</organism>
<dbReference type="PANTHER" id="PTHR30476">
    <property type="entry name" value="UPF0234 PROTEIN YAJQ"/>
    <property type="match status" value="1"/>
</dbReference>
<keyword evidence="1 3" id="KW-0547">Nucleotide-binding</keyword>
<gene>
    <name evidence="4" type="ORF">ATZ36_01485</name>
</gene>
<name>A0A1E5II53_ENDTX</name>
<dbReference type="InterPro" id="IPR035571">
    <property type="entry name" value="UPF0234-like_C"/>
</dbReference>
<dbReference type="AlphaFoldDB" id="A0A1E5II53"/>
<accession>A0A1E5II53</accession>
<dbReference type="HAMAP" id="MF_00632">
    <property type="entry name" value="UPF0234"/>
    <property type="match status" value="1"/>
</dbReference>
<evidence type="ECO:0000256" key="2">
    <source>
        <dbReference type="ARBA" id="ARBA00093450"/>
    </source>
</evidence>
<keyword evidence="5" id="KW-1185">Reference proteome</keyword>
<evidence type="ECO:0000313" key="5">
    <source>
        <dbReference type="Proteomes" id="UP000095237"/>
    </source>
</evidence>
<dbReference type="PANTHER" id="PTHR30476:SF0">
    <property type="entry name" value="UPF0234 PROTEIN YAJQ"/>
    <property type="match status" value="1"/>
</dbReference>
<dbReference type="Proteomes" id="UP000095237">
    <property type="component" value="Unassembled WGS sequence"/>
</dbReference>
<dbReference type="GO" id="GO:0005829">
    <property type="term" value="C:cytosol"/>
    <property type="evidence" value="ECO:0007669"/>
    <property type="project" value="TreeGrafter"/>
</dbReference>
<dbReference type="GO" id="GO:0000166">
    <property type="term" value="F:nucleotide binding"/>
    <property type="evidence" value="ECO:0007669"/>
    <property type="project" value="UniProtKB-UniRule"/>
</dbReference>
<dbReference type="Gene3D" id="3.30.70.990">
    <property type="entry name" value="YajQ-like, domain 2"/>
    <property type="match status" value="1"/>
</dbReference>
<comment type="caution">
    <text evidence="4">The sequence shown here is derived from an EMBL/GenBank/DDBJ whole genome shotgun (WGS) entry which is preliminary data.</text>
</comment>
<dbReference type="InterPro" id="IPR035570">
    <property type="entry name" value="UPF0234_N"/>
</dbReference>
<evidence type="ECO:0000313" key="4">
    <source>
        <dbReference type="EMBL" id="OEG70169.1"/>
    </source>
</evidence>
<evidence type="ECO:0000256" key="3">
    <source>
        <dbReference type="HAMAP-Rule" id="MF_00632"/>
    </source>
</evidence>
<protein>
    <recommendedName>
        <fullName evidence="3">Nucleotide-binding protein ATZ36_01485</fullName>
    </recommendedName>
</protein>
<comment type="function">
    <text evidence="3">Nucleotide-binding protein.</text>
</comment>
<dbReference type="InterPro" id="IPR007551">
    <property type="entry name" value="YajQ/Smlt4090-like"/>
</dbReference>
<evidence type="ECO:0000256" key="1">
    <source>
        <dbReference type="ARBA" id="ARBA00022741"/>
    </source>
</evidence>
<dbReference type="InterPro" id="IPR036183">
    <property type="entry name" value="YajQ-like_sf"/>
</dbReference>
<proteinExistence type="inferred from homology"/>